<evidence type="ECO:0000256" key="1">
    <source>
        <dbReference type="ARBA" id="ARBA00007894"/>
    </source>
</evidence>
<evidence type="ECO:0000256" key="7">
    <source>
        <dbReference type="ARBA" id="ARBA00023146"/>
    </source>
</evidence>
<evidence type="ECO:0000313" key="9">
    <source>
        <dbReference type="EMBL" id="CAA6822209.1"/>
    </source>
</evidence>
<protein>
    <submittedName>
        <fullName evidence="9">Glutamyl-tRNA synthetase (EC)</fullName>
        <ecNumber evidence="9">6.1.1.17</ecNumber>
    </submittedName>
</protein>
<dbReference type="GO" id="GO:0004818">
    <property type="term" value="F:glutamate-tRNA ligase activity"/>
    <property type="evidence" value="ECO:0007669"/>
    <property type="project" value="UniProtKB-EC"/>
</dbReference>
<dbReference type="Pfam" id="PF19269">
    <property type="entry name" value="Anticodon_2"/>
    <property type="match status" value="1"/>
</dbReference>
<dbReference type="InterPro" id="IPR045462">
    <property type="entry name" value="aa-tRNA-synth_I_cd-bd"/>
</dbReference>
<reference evidence="9" key="1">
    <citation type="submission" date="2020-01" db="EMBL/GenBank/DDBJ databases">
        <authorList>
            <person name="Meier V. D."/>
            <person name="Meier V D."/>
        </authorList>
    </citation>
    <scope>NUCLEOTIDE SEQUENCE</scope>
    <source>
        <strain evidence="9">HLG_WM_MAG_02</strain>
    </source>
</reference>
<keyword evidence="3 9" id="KW-0436">Ligase</keyword>
<dbReference type="PANTHER" id="PTHR43311:SF2">
    <property type="entry name" value="GLUTAMATE--TRNA LIGASE, MITOCHONDRIAL-RELATED"/>
    <property type="match status" value="1"/>
</dbReference>
<dbReference type="GO" id="GO:0000049">
    <property type="term" value="F:tRNA binding"/>
    <property type="evidence" value="ECO:0007669"/>
    <property type="project" value="InterPro"/>
</dbReference>
<feature type="domain" description="Aminoacyl-tRNA synthetase class I anticodon-binding" evidence="8">
    <location>
        <begin position="14"/>
        <end position="139"/>
    </location>
</feature>
<accession>A0A6S6U668</accession>
<keyword evidence="4" id="KW-0547">Nucleotide-binding</keyword>
<keyword evidence="5" id="KW-0067">ATP-binding</keyword>
<evidence type="ECO:0000256" key="2">
    <source>
        <dbReference type="ARBA" id="ARBA00022490"/>
    </source>
</evidence>
<gene>
    <name evidence="9" type="ORF">HELGO_WM20521</name>
</gene>
<dbReference type="AlphaFoldDB" id="A0A6S6U668"/>
<keyword evidence="7 9" id="KW-0030">Aminoacyl-tRNA synthetase</keyword>
<evidence type="ECO:0000256" key="4">
    <source>
        <dbReference type="ARBA" id="ARBA00022741"/>
    </source>
</evidence>
<dbReference type="GO" id="GO:0005829">
    <property type="term" value="C:cytosol"/>
    <property type="evidence" value="ECO:0007669"/>
    <property type="project" value="TreeGrafter"/>
</dbReference>
<evidence type="ECO:0000259" key="8">
    <source>
        <dbReference type="Pfam" id="PF19269"/>
    </source>
</evidence>
<dbReference type="PANTHER" id="PTHR43311">
    <property type="entry name" value="GLUTAMATE--TRNA LIGASE"/>
    <property type="match status" value="1"/>
</dbReference>
<dbReference type="Gene3D" id="1.10.10.350">
    <property type="match status" value="1"/>
</dbReference>
<dbReference type="InterPro" id="IPR008925">
    <property type="entry name" value="aa_tRNA-synth_I_cd-bd_sf"/>
</dbReference>
<evidence type="ECO:0000256" key="3">
    <source>
        <dbReference type="ARBA" id="ARBA00022598"/>
    </source>
</evidence>
<organism evidence="9">
    <name type="scientific">uncultured Sulfurovum sp</name>
    <dbReference type="NCBI Taxonomy" id="269237"/>
    <lineage>
        <taxon>Bacteria</taxon>
        <taxon>Pseudomonadati</taxon>
        <taxon>Campylobacterota</taxon>
        <taxon>Epsilonproteobacteria</taxon>
        <taxon>Campylobacterales</taxon>
        <taxon>Sulfurovaceae</taxon>
        <taxon>Sulfurovum</taxon>
        <taxon>environmental samples</taxon>
    </lineage>
</organism>
<dbReference type="GO" id="GO:0006424">
    <property type="term" value="P:glutamyl-tRNA aminoacylation"/>
    <property type="evidence" value="ECO:0007669"/>
    <property type="project" value="TreeGrafter"/>
</dbReference>
<comment type="similarity">
    <text evidence="1">Belongs to the class-I aminoacyl-tRNA synthetase family. Glutamate--tRNA ligase type 1 subfamily.</text>
</comment>
<dbReference type="EC" id="6.1.1.17" evidence="9"/>
<name>A0A6S6U668_9BACT</name>
<dbReference type="SUPFAM" id="SSF48163">
    <property type="entry name" value="An anticodon-binding domain of class I aminoacyl-tRNA synthetases"/>
    <property type="match status" value="1"/>
</dbReference>
<evidence type="ECO:0000256" key="6">
    <source>
        <dbReference type="ARBA" id="ARBA00022917"/>
    </source>
</evidence>
<dbReference type="InterPro" id="IPR049940">
    <property type="entry name" value="GluQ/Sye"/>
</dbReference>
<evidence type="ECO:0000256" key="5">
    <source>
        <dbReference type="ARBA" id="ARBA00022840"/>
    </source>
</evidence>
<keyword evidence="6" id="KW-0648">Protein biosynthesis</keyword>
<sequence length="145" mass="16024">MAKLLVDFGVDIREYDKKDLILNATKERGKTLVELAEQINLILNAPTAYNEKNAKKAFKGDASDILKEFSEMLQESTANSVSDYHVLIEKIVADKEIGFGKIGMPLRVSLLGSMTGSGLDEIMAIIGTDETIKRIKKAMEFINAN</sequence>
<dbReference type="EMBL" id="CACVAZ010000149">
    <property type="protein sequence ID" value="CAA6822209.1"/>
    <property type="molecule type" value="Genomic_DNA"/>
</dbReference>
<dbReference type="GO" id="GO:0005524">
    <property type="term" value="F:ATP binding"/>
    <property type="evidence" value="ECO:0007669"/>
    <property type="project" value="UniProtKB-KW"/>
</dbReference>
<keyword evidence="2" id="KW-0963">Cytoplasm</keyword>
<proteinExistence type="inferred from homology"/>
<dbReference type="InterPro" id="IPR020751">
    <property type="entry name" value="aa-tRNA-synth_I_codon-bd_sub2"/>
</dbReference>